<dbReference type="InterPro" id="IPR027560">
    <property type="entry name" value="PEFG-CTERM"/>
</dbReference>
<dbReference type="InterPro" id="IPR018976">
    <property type="entry name" value="Imelysin-like"/>
</dbReference>
<dbReference type="eggNOG" id="arCOG10358">
    <property type="taxonomic scope" value="Archaea"/>
</dbReference>
<evidence type="ECO:0000313" key="3">
    <source>
        <dbReference type="EMBL" id="AFS82969.1"/>
    </source>
</evidence>
<feature type="domain" description="Imelysin-like" evidence="2">
    <location>
        <begin position="194"/>
        <end position="330"/>
    </location>
</feature>
<dbReference type="HOGENOM" id="CLU_023082_0_0_2"/>
<dbReference type="eggNOG" id="arCOG08716">
    <property type="taxonomic scope" value="Archaea"/>
</dbReference>
<organism evidence="3 4">
    <name type="scientific">Candidatus Nitrosopumilus sediminis</name>
    <dbReference type="NCBI Taxonomy" id="1229909"/>
    <lineage>
        <taxon>Archaea</taxon>
        <taxon>Nitrososphaerota</taxon>
        <taxon>Nitrososphaeria</taxon>
        <taxon>Nitrosopumilales</taxon>
        <taxon>Nitrosopumilaceae</taxon>
        <taxon>Nitrosopumilus</taxon>
    </lineage>
</organism>
<accession>K0BBZ2</accession>
<dbReference type="STRING" id="1229909.NSED_05835"/>
<feature type="transmembrane region" description="Helical" evidence="1">
    <location>
        <begin position="549"/>
        <end position="569"/>
    </location>
</feature>
<evidence type="ECO:0000259" key="2">
    <source>
        <dbReference type="Pfam" id="PF09375"/>
    </source>
</evidence>
<proteinExistence type="predicted"/>
<dbReference type="KEGG" id="nir:NSED_05835"/>
<dbReference type="GeneID" id="13696962"/>
<dbReference type="Proteomes" id="UP000006100">
    <property type="component" value="Chromosome"/>
</dbReference>
<keyword evidence="1" id="KW-0472">Membrane</keyword>
<protein>
    <recommendedName>
        <fullName evidence="2">Imelysin-like domain-containing protein</fullName>
    </recommendedName>
</protein>
<sequence length="577" mass="63991">MTKVTIMTLLMTSVLLTFTFSQVASAESFQDKANFASSLEETLGHFWALEQNLDDKNAELALIHATHPIAELYDSMKPVLKASDPNLDAQVQQTLMELQNKANTKVSRAQAQQAIDDAKGVVAIARSTVVGDELSNETAFKVELIKVLLDTSVAEYGEAVSDGIIGEMAEFQDGSAFVWRSQQIFNEIESDIDQHMAEEIEELYIDLWAAYDARADPSQVAIIVNGILHELDETNESRIEFASSLEETLGHFWALEQNLDDKNAELALIHATHPIAELYDSMKPVLKASDPNLDAQVQQTLMELQNKANTKVSRAQAQQAIDDAKGVVAIARSTVVGDYLSNDINTKLVLMKVLLDTSVAEYGEAVSDGIIGEMAEFQDGSAFVWRSQQIFNEIESDIDQHMAEEIEELYIDLWAAYDARADPSQVETFTGGIIHEIDEILGVEDEGHNLLEYVENIQELLEQTKLEYGNGDKDMALSLATKAYLDNYEFLEAPLIELDQKELMEEVEVMLREDLRNMIKNGEPTSKINAQVDAILEKMDTIGTVVPEFGTVAMMVLSIAILSIVAITAKSKISIRV</sequence>
<name>K0BBZ2_9ARCH</name>
<dbReference type="PATRIC" id="fig|1229909.8.peg.1282"/>
<dbReference type="NCBIfam" id="TIGR04296">
    <property type="entry name" value="PEFG-CTERM"/>
    <property type="match status" value="1"/>
</dbReference>
<dbReference type="AlphaFoldDB" id="K0BBZ2"/>
<dbReference type="RefSeq" id="WP_014965340.1">
    <property type="nucleotide sequence ID" value="NC_018656.1"/>
</dbReference>
<dbReference type="OrthoDB" id="12289at2157"/>
<evidence type="ECO:0000256" key="1">
    <source>
        <dbReference type="SAM" id="Phobius"/>
    </source>
</evidence>
<keyword evidence="1" id="KW-1133">Transmembrane helix</keyword>
<keyword evidence="4" id="KW-1185">Reference proteome</keyword>
<dbReference type="EMBL" id="CP003843">
    <property type="protein sequence ID" value="AFS82969.1"/>
    <property type="molecule type" value="Genomic_DNA"/>
</dbReference>
<keyword evidence="1" id="KW-0812">Transmembrane</keyword>
<reference evidence="3 4" key="1">
    <citation type="journal article" date="2012" name="J. Bacteriol.">
        <title>Draft Genome Sequence of an Ammonia-Oxidizing Archaeon, "Candidatus Nitrosopumilus sediminis" AR2, from Svalbard in the Arctic Circle.</title>
        <authorList>
            <person name="Park S.J."/>
            <person name="Kim J.G."/>
            <person name="Jung M.Y."/>
            <person name="Kim S.J."/>
            <person name="Cha I.T."/>
            <person name="Ghai R."/>
            <person name="Martin-Cuadrado A.B."/>
            <person name="Rodriguez-Valera F."/>
            <person name="Rhee S.K."/>
        </authorList>
    </citation>
    <scope>NUCLEOTIDE SEQUENCE [LARGE SCALE GENOMIC DNA]</scope>
    <source>
        <strain evidence="3 4">AR2</strain>
    </source>
</reference>
<gene>
    <name evidence="3" type="ORF">NSED_05835</name>
</gene>
<evidence type="ECO:0000313" key="4">
    <source>
        <dbReference type="Proteomes" id="UP000006100"/>
    </source>
</evidence>
<dbReference type="Pfam" id="PF09375">
    <property type="entry name" value="Peptidase_M75"/>
    <property type="match status" value="1"/>
</dbReference>